<evidence type="ECO:0000313" key="2">
    <source>
        <dbReference type="EMBL" id="KAF5841143.1"/>
    </source>
</evidence>
<gene>
    <name evidence="2" type="ORF">DUNSADRAFT_14145</name>
</gene>
<accession>A0ABQ7H2Q6</accession>
<evidence type="ECO:0000313" key="3">
    <source>
        <dbReference type="Proteomes" id="UP000815325"/>
    </source>
</evidence>
<evidence type="ECO:0000256" key="1">
    <source>
        <dbReference type="SAM" id="MobiDB-lite"/>
    </source>
</evidence>
<feature type="compositionally biased region" description="Polar residues" evidence="1">
    <location>
        <begin position="1"/>
        <end position="10"/>
    </location>
</feature>
<name>A0ABQ7H2Q6_DUNSA</name>
<sequence>MATQQTSAPDPQQVAVGSKVAKPGLQGGASGRRAPLGDLSNISAPVQQRAQGKDGKQEATKDKSEQGHKEVMPARERSGSKKRPSLAGQSTSVTKQPRIYSGRPQGQGQSKVGAQEHEVTASEEEMYEAPRMQFLRFCSRLEKLVLVAIIMELQASGRDFVQIQVRPQTQQW</sequence>
<proteinExistence type="predicted"/>
<protein>
    <recommendedName>
        <fullName evidence="4">Encoded protein</fullName>
    </recommendedName>
</protein>
<reference evidence="2" key="1">
    <citation type="submission" date="2017-08" db="EMBL/GenBank/DDBJ databases">
        <authorList>
            <person name="Polle J.E."/>
            <person name="Barry K."/>
            <person name="Cushman J."/>
            <person name="Schmutz J."/>
            <person name="Tran D."/>
            <person name="Hathwaick L.T."/>
            <person name="Yim W.C."/>
            <person name="Jenkins J."/>
            <person name="Mckie-Krisberg Z.M."/>
            <person name="Prochnik S."/>
            <person name="Lindquist E."/>
            <person name="Dockter R.B."/>
            <person name="Adam C."/>
            <person name="Molina H."/>
            <person name="Bunkerborg J."/>
            <person name="Jin E."/>
            <person name="Buchheim M."/>
            <person name="Magnuson J."/>
        </authorList>
    </citation>
    <scope>NUCLEOTIDE SEQUENCE</scope>
    <source>
        <strain evidence="2">CCAP 19/18</strain>
    </source>
</reference>
<feature type="region of interest" description="Disordered" evidence="1">
    <location>
        <begin position="1"/>
        <end position="124"/>
    </location>
</feature>
<comment type="caution">
    <text evidence="2">The sequence shown here is derived from an EMBL/GenBank/DDBJ whole genome shotgun (WGS) entry which is preliminary data.</text>
</comment>
<dbReference type="EMBL" id="MU069493">
    <property type="protein sequence ID" value="KAF5841143.1"/>
    <property type="molecule type" value="Genomic_DNA"/>
</dbReference>
<evidence type="ECO:0008006" key="4">
    <source>
        <dbReference type="Google" id="ProtNLM"/>
    </source>
</evidence>
<feature type="compositionally biased region" description="Basic and acidic residues" evidence="1">
    <location>
        <begin position="51"/>
        <end position="79"/>
    </location>
</feature>
<keyword evidence="3" id="KW-1185">Reference proteome</keyword>
<feature type="compositionally biased region" description="Polar residues" evidence="1">
    <location>
        <begin position="40"/>
        <end position="50"/>
    </location>
</feature>
<dbReference type="Proteomes" id="UP000815325">
    <property type="component" value="Unassembled WGS sequence"/>
</dbReference>
<organism evidence="2 3">
    <name type="scientific">Dunaliella salina</name>
    <name type="common">Green alga</name>
    <name type="synonym">Protococcus salinus</name>
    <dbReference type="NCBI Taxonomy" id="3046"/>
    <lineage>
        <taxon>Eukaryota</taxon>
        <taxon>Viridiplantae</taxon>
        <taxon>Chlorophyta</taxon>
        <taxon>core chlorophytes</taxon>
        <taxon>Chlorophyceae</taxon>
        <taxon>CS clade</taxon>
        <taxon>Chlamydomonadales</taxon>
        <taxon>Dunaliellaceae</taxon>
        <taxon>Dunaliella</taxon>
    </lineage>
</organism>